<keyword evidence="3" id="KW-1185">Reference proteome</keyword>
<accession>A0A085LZ11</accession>
<dbReference type="EMBL" id="KL363257">
    <property type="protein sequence ID" value="KFD50207.1"/>
    <property type="molecule type" value="Genomic_DNA"/>
</dbReference>
<evidence type="ECO:0000313" key="1">
    <source>
        <dbReference type="EMBL" id="KFD50207.1"/>
    </source>
</evidence>
<organism evidence="1 3">
    <name type="scientific">Trichuris suis</name>
    <name type="common">pig whipworm</name>
    <dbReference type="NCBI Taxonomy" id="68888"/>
    <lineage>
        <taxon>Eukaryota</taxon>
        <taxon>Metazoa</taxon>
        <taxon>Ecdysozoa</taxon>
        <taxon>Nematoda</taxon>
        <taxon>Enoplea</taxon>
        <taxon>Dorylaimia</taxon>
        <taxon>Trichinellida</taxon>
        <taxon>Trichuridae</taxon>
        <taxon>Trichuris</taxon>
    </lineage>
</organism>
<dbReference type="Proteomes" id="UP000030764">
    <property type="component" value="Unassembled WGS sequence"/>
</dbReference>
<evidence type="ECO:0000313" key="3">
    <source>
        <dbReference type="Proteomes" id="UP000030764"/>
    </source>
</evidence>
<name>A0A085LZ11_9BILA</name>
<gene>
    <name evidence="1" type="ORF">M513_08952</name>
    <name evidence="2" type="ORF">M514_08952</name>
</gene>
<proteinExistence type="predicted"/>
<dbReference type="AlphaFoldDB" id="A0A085LZ11"/>
<evidence type="ECO:0000313" key="2">
    <source>
        <dbReference type="EMBL" id="KFD70394.1"/>
    </source>
</evidence>
<reference evidence="1 3" key="1">
    <citation type="journal article" date="2014" name="Nat. Genet.">
        <title>Genome and transcriptome of the porcine whipworm Trichuris suis.</title>
        <authorList>
            <person name="Jex A.R."/>
            <person name="Nejsum P."/>
            <person name="Schwarz E.M."/>
            <person name="Hu L."/>
            <person name="Young N.D."/>
            <person name="Hall R.S."/>
            <person name="Korhonen P.K."/>
            <person name="Liao S."/>
            <person name="Thamsborg S."/>
            <person name="Xia J."/>
            <person name="Xu P."/>
            <person name="Wang S."/>
            <person name="Scheerlinck J.P."/>
            <person name="Hofmann A."/>
            <person name="Sternberg P.W."/>
            <person name="Wang J."/>
            <person name="Gasser R.B."/>
        </authorList>
    </citation>
    <scope>NUCLEOTIDE SEQUENCE [LARGE SCALE GENOMIC DNA]</scope>
    <source>
        <strain evidence="2">DCEP-RM93F</strain>
        <strain evidence="1">DCEP-RM93M</strain>
    </source>
</reference>
<sequence>MLGVKGCNRSECGHGLLFSSIDPLATSKDEHLFVSRQPAESLRQSWGPNGAERLLTVGGISCAHPE</sequence>
<protein>
    <submittedName>
        <fullName evidence="1">Uncharacterized protein</fullName>
    </submittedName>
</protein>
<dbReference type="Proteomes" id="UP000030758">
    <property type="component" value="Unassembled WGS sequence"/>
</dbReference>
<dbReference type="EMBL" id="KL367488">
    <property type="protein sequence ID" value="KFD70394.1"/>
    <property type="molecule type" value="Genomic_DNA"/>
</dbReference>